<dbReference type="Proteomes" id="UP001606134">
    <property type="component" value="Unassembled WGS sequence"/>
</dbReference>
<evidence type="ECO:0000313" key="2">
    <source>
        <dbReference type="EMBL" id="MFG6485482.1"/>
    </source>
</evidence>
<reference evidence="2 3" key="1">
    <citation type="submission" date="2024-08" db="EMBL/GenBank/DDBJ databases">
        <authorList>
            <person name="Lu H."/>
        </authorList>
    </citation>
    <scope>NUCLEOTIDE SEQUENCE [LARGE SCALE GENOMIC DNA]</scope>
    <source>
        <strain evidence="2 3">BYS78W</strain>
    </source>
</reference>
<feature type="chain" id="PRO_5046127266" description="DUF4864 domain-containing protein" evidence="1">
    <location>
        <begin position="20"/>
        <end position="196"/>
    </location>
</feature>
<keyword evidence="3" id="KW-1185">Reference proteome</keyword>
<protein>
    <recommendedName>
        <fullName evidence="4">DUF4864 domain-containing protein</fullName>
    </recommendedName>
</protein>
<evidence type="ECO:0008006" key="4">
    <source>
        <dbReference type="Google" id="ProtNLM"/>
    </source>
</evidence>
<accession>A0ABW7H7G5</accession>
<feature type="signal peptide" evidence="1">
    <location>
        <begin position="1"/>
        <end position="19"/>
    </location>
</feature>
<gene>
    <name evidence="2" type="ORF">ACG04R_02290</name>
</gene>
<organism evidence="2 3">
    <name type="scientific">Pelomonas candidula</name>
    <dbReference type="NCBI Taxonomy" id="3299025"/>
    <lineage>
        <taxon>Bacteria</taxon>
        <taxon>Pseudomonadati</taxon>
        <taxon>Pseudomonadota</taxon>
        <taxon>Betaproteobacteria</taxon>
        <taxon>Burkholderiales</taxon>
        <taxon>Sphaerotilaceae</taxon>
        <taxon>Roseateles</taxon>
    </lineage>
</organism>
<name>A0ABW7H7G5_9BURK</name>
<evidence type="ECO:0000313" key="3">
    <source>
        <dbReference type="Proteomes" id="UP001606134"/>
    </source>
</evidence>
<sequence length="196" mass="21221">MRLAIAPLLSLCLLGPCVAADTAAEAPTPPASAASEAAKPGPTLHQRVYQLQHRLIPNWVHKSSGAFYTALAVGDLARLREVASELVSPEYAAGIKVTPYPALEGVLIEYPTPQTSPLCYFEFVHVNGKSSTGYEIYTYEKTLKLPGLDYGYGVVGRWTPEGAHANMGGRNYQDAESFVRDLKLDKEPSKTAEKPT</sequence>
<keyword evidence="1" id="KW-0732">Signal</keyword>
<comment type="caution">
    <text evidence="2">The sequence shown here is derived from an EMBL/GenBank/DDBJ whole genome shotgun (WGS) entry which is preliminary data.</text>
</comment>
<evidence type="ECO:0000256" key="1">
    <source>
        <dbReference type="SAM" id="SignalP"/>
    </source>
</evidence>
<dbReference type="EMBL" id="JBIGIC010000001">
    <property type="protein sequence ID" value="MFG6485482.1"/>
    <property type="molecule type" value="Genomic_DNA"/>
</dbReference>
<proteinExistence type="predicted"/>
<dbReference type="RefSeq" id="WP_394406143.1">
    <property type="nucleotide sequence ID" value="NZ_JBIGIC010000001.1"/>
</dbReference>